<evidence type="ECO:0000313" key="4">
    <source>
        <dbReference type="Proteomes" id="UP001211907"/>
    </source>
</evidence>
<proteinExistence type="predicted"/>
<keyword evidence="4" id="KW-1185">Reference proteome</keyword>
<keyword evidence="1" id="KW-1133">Transmembrane helix</keyword>
<organism evidence="3 4">
    <name type="scientific">Physocladia obscura</name>
    <dbReference type="NCBI Taxonomy" id="109957"/>
    <lineage>
        <taxon>Eukaryota</taxon>
        <taxon>Fungi</taxon>
        <taxon>Fungi incertae sedis</taxon>
        <taxon>Chytridiomycota</taxon>
        <taxon>Chytridiomycota incertae sedis</taxon>
        <taxon>Chytridiomycetes</taxon>
        <taxon>Chytridiales</taxon>
        <taxon>Chytriomycetaceae</taxon>
        <taxon>Physocladia</taxon>
    </lineage>
</organism>
<dbReference type="PANTHER" id="PTHR36459:SF1">
    <property type="entry name" value="FATTY ACID DESATURASE DOMAIN-CONTAINING PROTEIN-RELATED"/>
    <property type="match status" value="1"/>
</dbReference>
<feature type="domain" description="Fatty acid desaturase" evidence="2">
    <location>
        <begin position="110"/>
        <end position="276"/>
    </location>
</feature>
<keyword evidence="1" id="KW-0812">Transmembrane</keyword>
<dbReference type="GO" id="GO:0006629">
    <property type="term" value="P:lipid metabolic process"/>
    <property type="evidence" value="ECO:0007669"/>
    <property type="project" value="InterPro"/>
</dbReference>
<gene>
    <name evidence="3" type="ORF">HK100_003920</name>
</gene>
<sequence>MTKQRLVRDTEILQALGEQWAYEETVSPGFERSDARLETAPSGSLKVATFAPASLYEALVFPLLRDKRDVQVWNVPFVTMRTYRRQPTIHPLHIAVHLFAVWWQITAYHLAIHVSSHRKMHHVADNSPIDISSTLFYQRDSLLGFLHYFFRFYFLGSFDMFSYFSAHNQRDRAFKSIAGEWGTLAVLGYITYHYNTMAMVWCFWVPLTASRFGMMSGNWVQHSFLDPKDPLGGGLHNSITILESRYNLLNYNDGYHASHHLNAQRHWSEHPREFLRRRSLYVDSDAIVLVGTDYDDVFGLLMSHSYDKLAAKMVDISGDPRAPHPKSIAERAAWLKERTKKSSWTELKEIYGLEVLNAKFGKKVVAAGLESCPLRHTVLKKAL</sequence>
<evidence type="ECO:0000313" key="3">
    <source>
        <dbReference type="EMBL" id="KAJ3105288.1"/>
    </source>
</evidence>
<dbReference type="PANTHER" id="PTHR36459">
    <property type="entry name" value="ORF"/>
    <property type="match status" value="1"/>
</dbReference>
<comment type="caution">
    <text evidence="3">The sequence shown here is derived from an EMBL/GenBank/DDBJ whole genome shotgun (WGS) entry which is preliminary data.</text>
</comment>
<accession>A0AAD5SVQ6</accession>
<evidence type="ECO:0000256" key="1">
    <source>
        <dbReference type="SAM" id="Phobius"/>
    </source>
</evidence>
<dbReference type="Pfam" id="PF00487">
    <property type="entry name" value="FA_desaturase"/>
    <property type="match status" value="1"/>
</dbReference>
<feature type="transmembrane region" description="Helical" evidence="1">
    <location>
        <begin position="186"/>
        <end position="207"/>
    </location>
</feature>
<name>A0AAD5SVQ6_9FUNG</name>
<dbReference type="AlphaFoldDB" id="A0AAD5SVQ6"/>
<evidence type="ECO:0000259" key="2">
    <source>
        <dbReference type="Pfam" id="PF00487"/>
    </source>
</evidence>
<dbReference type="InterPro" id="IPR005804">
    <property type="entry name" value="FA_desaturase_dom"/>
</dbReference>
<dbReference type="EMBL" id="JADGJH010002011">
    <property type="protein sequence ID" value="KAJ3105288.1"/>
    <property type="molecule type" value="Genomic_DNA"/>
</dbReference>
<feature type="transmembrane region" description="Helical" evidence="1">
    <location>
        <begin position="148"/>
        <end position="166"/>
    </location>
</feature>
<protein>
    <recommendedName>
        <fullName evidence="2">Fatty acid desaturase domain-containing protein</fullName>
    </recommendedName>
</protein>
<keyword evidence="1" id="KW-0472">Membrane</keyword>
<reference evidence="3" key="1">
    <citation type="submission" date="2020-05" db="EMBL/GenBank/DDBJ databases">
        <title>Phylogenomic resolution of chytrid fungi.</title>
        <authorList>
            <person name="Stajich J.E."/>
            <person name="Amses K."/>
            <person name="Simmons R."/>
            <person name="Seto K."/>
            <person name="Myers J."/>
            <person name="Bonds A."/>
            <person name="Quandt C.A."/>
            <person name="Barry K."/>
            <person name="Liu P."/>
            <person name="Grigoriev I."/>
            <person name="Longcore J.E."/>
            <person name="James T.Y."/>
        </authorList>
    </citation>
    <scope>NUCLEOTIDE SEQUENCE</scope>
    <source>
        <strain evidence="3">JEL0513</strain>
    </source>
</reference>
<dbReference type="Proteomes" id="UP001211907">
    <property type="component" value="Unassembled WGS sequence"/>
</dbReference>